<proteinExistence type="predicted"/>
<sequence length="51" mass="5880">MKKWLCGFVLGMAAGAVVAFTNEDELDDAYYKACKCKKKLIRKMHQMDLEH</sequence>
<dbReference type="GeneID" id="42458384"/>
<dbReference type="EMBL" id="WKPJ01000030">
    <property type="protein sequence ID" value="MSA90602.1"/>
    <property type="molecule type" value="Genomic_DNA"/>
</dbReference>
<keyword evidence="1" id="KW-0732">Signal</keyword>
<dbReference type="EMBL" id="WKPI01000032">
    <property type="protein sequence ID" value="MSC34332.1"/>
    <property type="molecule type" value="Genomic_DNA"/>
</dbReference>
<accession>A0A6N7SAC4</accession>
<dbReference type="AlphaFoldDB" id="A0A6N7SAC4"/>
<organism evidence="2 4">
    <name type="scientific">Holdemania massiliensis</name>
    <dbReference type="NCBI Taxonomy" id="1468449"/>
    <lineage>
        <taxon>Bacteria</taxon>
        <taxon>Bacillati</taxon>
        <taxon>Bacillota</taxon>
        <taxon>Erysipelotrichia</taxon>
        <taxon>Erysipelotrichales</taxon>
        <taxon>Erysipelotrichaceae</taxon>
        <taxon>Holdemania</taxon>
    </lineage>
</organism>
<evidence type="ECO:0000313" key="3">
    <source>
        <dbReference type="EMBL" id="MSC34332.1"/>
    </source>
</evidence>
<keyword evidence="5" id="KW-1185">Reference proteome</keyword>
<evidence type="ECO:0000313" key="4">
    <source>
        <dbReference type="Proteomes" id="UP000433575"/>
    </source>
</evidence>
<dbReference type="RefSeq" id="WP_020223495.1">
    <property type="nucleotide sequence ID" value="NZ_AP031450.1"/>
</dbReference>
<evidence type="ECO:0000313" key="2">
    <source>
        <dbReference type="EMBL" id="MSA90602.1"/>
    </source>
</evidence>
<reference evidence="4 5" key="1">
    <citation type="journal article" date="2019" name="Nat. Med.">
        <title>A library of human gut bacterial isolates paired with longitudinal multiomics data enables mechanistic microbiome research.</title>
        <authorList>
            <person name="Poyet M."/>
            <person name="Groussin M."/>
            <person name="Gibbons S.M."/>
            <person name="Avila-Pacheco J."/>
            <person name="Jiang X."/>
            <person name="Kearney S.M."/>
            <person name="Perrotta A.R."/>
            <person name="Berdy B."/>
            <person name="Zhao S."/>
            <person name="Lieberman T.D."/>
            <person name="Swanson P.K."/>
            <person name="Smith M."/>
            <person name="Roesemann S."/>
            <person name="Alexander J.E."/>
            <person name="Rich S.A."/>
            <person name="Livny J."/>
            <person name="Vlamakis H."/>
            <person name="Clish C."/>
            <person name="Bullock K."/>
            <person name="Deik A."/>
            <person name="Scott J."/>
            <person name="Pierce K.A."/>
            <person name="Xavier R.J."/>
            <person name="Alm E.J."/>
        </authorList>
    </citation>
    <scope>NUCLEOTIDE SEQUENCE [LARGE SCALE GENOMIC DNA]</scope>
    <source>
        <strain evidence="2 4">BIOML-A4</strain>
        <strain evidence="3 5">BIOML-A5</strain>
    </source>
</reference>
<feature type="signal peptide" evidence="1">
    <location>
        <begin position="1"/>
        <end position="19"/>
    </location>
</feature>
<evidence type="ECO:0000313" key="5">
    <source>
        <dbReference type="Proteomes" id="UP000480929"/>
    </source>
</evidence>
<name>A0A6N7SAC4_9FIRM</name>
<dbReference type="Proteomes" id="UP000480929">
    <property type="component" value="Unassembled WGS sequence"/>
</dbReference>
<feature type="chain" id="PRO_5038993739" evidence="1">
    <location>
        <begin position="20"/>
        <end position="51"/>
    </location>
</feature>
<evidence type="ECO:0000256" key="1">
    <source>
        <dbReference type="SAM" id="SignalP"/>
    </source>
</evidence>
<gene>
    <name evidence="3" type="ORF">GKD88_14485</name>
    <name evidence="2" type="ORF">GKE08_14815</name>
</gene>
<comment type="caution">
    <text evidence="2">The sequence shown here is derived from an EMBL/GenBank/DDBJ whole genome shotgun (WGS) entry which is preliminary data.</text>
</comment>
<protein>
    <submittedName>
        <fullName evidence="2">Uncharacterized protein</fullName>
    </submittedName>
</protein>
<dbReference type="Proteomes" id="UP000433575">
    <property type="component" value="Unassembled WGS sequence"/>
</dbReference>